<dbReference type="Pfam" id="PF13921">
    <property type="entry name" value="Myb_DNA-bind_6"/>
    <property type="match status" value="1"/>
</dbReference>
<dbReference type="GO" id="GO:0000981">
    <property type="term" value="F:DNA-binding transcription factor activity, RNA polymerase II-specific"/>
    <property type="evidence" value="ECO:0007669"/>
    <property type="project" value="TreeGrafter"/>
</dbReference>
<dbReference type="InterPro" id="IPR001005">
    <property type="entry name" value="SANT/Myb"/>
</dbReference>
<keyword evidence="4" id="KW-1185">Reference proteome</keyword>
<dbReference type="GO" id="GO:0000978">
    <property type="term" value="F:RNA polymerase II cis-regulatory region sequence-specific DNA binding"/>
    <property type="evidence" value="ECO:0007669"/>
    <property type="project" value="TreeGrafter"/>
</dbReference>
<feature type="domain" description="HTH myb-type" evidence="2">
    <location>
        <begin position="54"/>
        <end position="100"/>
    </location>
</feature>
<accession>A0A1E7FAZ5</accession>
<dbReference type="AlphaFoldDB" id="A0A1E7FAZ5"/>
<feature type="domain" description="Myb-like" evidence="1">
    <location>
        <begin position="1"/>
        <end position="45"/>
    </location>
</feature>
<evidence type="ECO:0000313" key="3">
    <source>
        <dbReference type="EMBL" id="OEU15003.1"/>
    </source>
</evidence>
<gene>
    <name evidence="3" type="ORF">FRACYDRAFT_154052</name>
</gene>
<dbReference type="CDD" id="cd00167">
    <property type="entry name" value="SANT"/>
    <property type="match status" value="2"/>
</dbReference>
<dbReference type="InterPro" id="IPR050560">
    <property type="entry name" value="MYB_TF"/>
</dbReference>
<dbReference type="InterPro" id="IPR009057">
    <property type="entry name" value="Homeodomain-like_sf"/>
</dbReference>
<feature type="domain" description="Myb-like" evidence="1">
    <location>
        <begin position="46"/>
        <end position="96"/>
    </location>
</feature>
<feature type="non-terminal residue" evidence="3">
    <location>
        <position position="101"/>
    </location>
</feature>
<dbReference type="PANTHER" id="PTHR45614:SF232">
    <property type="entry name" value="TRANSCRIPTION FACTOR MYB3R-2"/>
    <property type="match status" value="1"/>
</dbReference>
<evidence type="ECO:0000259" key="2">
    <source>
        <dbReference type="PROSITE" id="PS51294"/>
    </source>
</evidence>
<dbReference type="EMBL" id="KV784359">
    <property type="protein sequence ID" value="OEU15003.1"/>
    <property type="molecule type" value="Genomic_DNA"/>
</dbReference>
<protein>
    <submittedName>
        <fullName evidence="3">C-Myb R2r3</fullName>
    </submittedName>
</protein>
<dbReference type="PANTHER" id="PTHR45614">
    <property type="entry name" value="MYB PROTEIN-RELATED"/>
    <property type="match status" value="1"/>
</dbReference>
<reference evidence="3 4" key="1">
    <citation type="submission" date="2016-09" db="EMBL/GenBank/DDBJ databases">
        <title>Extensive genetic diversity and differential bi-allelic expression allows diatom success in the polar Southern Ocean.</title>
        <authorList>
            <consortium name="DOE Joint Genome Institute"/>
            <person name="Mock T."/>
            <person name="Otillar R.P."/>
            <person name="Strauss J."/>
            <person name="Dupont C."/>
            <person name="Frickenhaus S."/>
            <person name="Maumus F."/>
            <person name="Mcmullan M."/>
            <person name="Sanges R."/>
            <person name="Schmutz J."/>
            <person name="Toseland A."/>
            <person name="Valas R."/>
            <person name="Veluchamy A."/>
            <person name="Ward B.J."/>
            <person name="Allen A."/>
            <person name="Barry K."/>
            <person name="Falciatore A."/>
            <person name="Ferrante M."/>
            <person name="Fortunato A.E."/>
            <person name="Gloeckner G."/>
            <person name="Gruber A."/>
            <person name="Hipkin R."/>
            <person name="Janech M."/>
            <person name="Kroth P."/>
            <person name="Leese F."/>
            <person name="Lindquist E."/>
            <person name="Lyon B.R."/>
            <person name="Martin J."/>
            <person name="Mayer C."/>
            <person name="Parker M."/>
            <person name="Quesneville H."/>
            <person name="Raymond J."/>
            <person name="Uhlig C."/>
            <person name="Valentin K.U."/>
            <person name="Worden A.Z."/>
            <person name="Armbrust E.V."/>
            <person name="Bowler C."/>
            <person name="Green B."/>
            <person name="Moulton V."/>
            <person name="Van Oosterhout C."/>
            <person name="Grigoriev I."/>
        </authorList>
    </citation>
    <scope>NUCLEOTIDE SEQUENCE [LARGE SCALE GENOMIC DNA]</scope>
    <source>
        <strain evidence="3 4">CCMP1102</strain>
    </source>
</reference>
<name>A0A1E7FAZ5_9STRA</name>
<dbReference type="PROSITE" id="PS50090">
    <property type="entry name" value="MYB_LIKE"/>
    <property type="match status" value="2"/>
</dbReference>
<sequence>WTKEEDSLLLSIVQSMRVPMKWSLVAQNLPERTGKQCRERYVNHLNPRLKVADWSPTEDATIFHLYNTIGSHWAKMSKIIPGRTDNGIKNRFHNLRRQLER</sequence>
<dbReference type="GO" id="GO:0005634">
    <property type="term" value="C:nucleus"/>
    <property type="evidence" value="ECO:0007669"/>
    <property type="project" value="TreeGrafter"/>
</dbReference>
<dbReference type="InParanoid" id="A0A1E7FAZ5"/>
<dbReference type="SUPFAM" id="SSF46689">
    <property type="entry name" value="Homeodomain-like"/>
    <property type="match status" value="1"/>
</dbReference>
<dbReference type="OrthoDB" id="2143914at2759"/>
<dbReference type="Gene3D" id="1.10.10.60">
    <property type="entry name" value="Homeodomain-like"/>
    <property type="match status" value="2"/>
</dbReference>
<dbReference type="KEGG" id="fcy:FRACYDRAFT_154052"/>
<feature type="non-terminal residue" evidence="3">
    <location>
        <position position="1"/>
    </location>
</feature>
<dbReference type="PROSITE" id="PS51294">
    <property type="entry name" value="HTH_MYB"/>
    <property type="match status" value="2"/>
</dbReference>
<dbReference type="Proteomes" id="UP000095751">
    <property type="component" value="Unassembled WGS sequence"/>
</dbReference>
<dbReference type="SMART" id="SM00717">
    <property type="entry name" value="SANT"/>
    <property type="match status" value="2"/>
</dbReference>
<organism evidence="3 4">
    <name type="scientific">Fragilariopsis cylindrus CCMP1102</name>
    <dbReference type="NCBI Taxonomy" id="635003"/>
    <lineage>
        <taxon>Eukaryota</taxon>
        <taxon>Sar</taxon>
        <taxon>Stramenopiles</taxon>
        <taxon>Ochrophyta</taxon>
        <taxon>Bacillariophyta</taxon>
        <taxon>Bacillariophyceae</taxon>
        <taxon>Bacillariophycidae</taxon>
        <taxon>Bacillariales</taxon>
        <taxon>Bacillariaceae</taxon>
        <taxon>Fragilariopsis</taxon>
    </lineage>
</organism>
<evidence type="ECO:0000259" key="1">
    <source>
        <dbReference type="PROSITE" id="PS50090"/>
    </source>
</evidence>
<proteinExistence type="predicted"/>
<feature type="domain" description="HTH myb-type" evidence="2">
    <location>
        <begin position="1"/>
        <end position="49"/>
    </location>
</feature>
<evidence type="ECO:0000313" key="4">
    <source>
        <dbReference type="Proteomes" id="UP000095751"/>
    </source>
</evidence>
<dbReference type="InterPro" id="IPR017930">
    <property type="entry name" value="Myb_dom"/>
</dbReference>